<gene>
    <name evidence="2" type="ORF">FM996_00035</name>
</gene>
<dbReference type="Proteomes" id="UP000316781">
    <property type="component" value="Unassembled WGS sequence"/>
</dbReference>
<feature type="domain" description="Restriction endonuclease type IV Mrr" evidence="1">
    <location>
        <begin position="74"/>
        <end position="180"/>
    </location>
</feature>
<keyword evidence="2" id="KW-0378">Hydrolase</keyword>
<dbReference type="GO" id="GO:0003677">
    <property type="term" value="F:DNA binding"/>
    <property type="evidence" value="ECO:0007669"/>
    <property type="project" value="InterPro"/>
</dbReference>
<dbReference type="EMBL" id="VJMF01000001">
    <property type="protein sequence ID" value="TRL38393.1"/>
    <property type="molecule type" value="Genomic_DNA"/>
</dbReference>
<dbReference type="AlphaFoldDB" id="A0A549T947"/>
<dbReference type="PANTHER" id="PTHR30015">
    <property type="entry name" value="MRR RESTRICTION SYSTEM PROTEIN"/>
    <property type="match status" value="1"/>
</dbReference>
<keyword evidence="2" id="KW-0540">Nuclease</keyword>
<dbReference type="GO" id="GO:0015666">
    <property type="term" value="F:restriction endodeoxyribonuclease activity"/>
    <property type="evidence" value="ECO:0007669"/>
    <property type="project" value="TreeGrafter"/>
</dbReference>
<evidence type="ECO:0000313" key="2">
    <source>
        <dbReference type="EMBL" id="TRL38393.1"/>
    </source>
</evidence>
<sequence length="192" mass="20850">MAAPPLSAGRKAISTAMTRSRKRRCLAFIIVFTAAAGALWPHVAGVAAMATAFVGVLHLAVLAYEEIAFPQYSDDMSPEDYEHFCAALLREARWSARVTQLSGDQGVDIVAEKRGRRIVVQCKKYSKPVGNRAVQEIVAAIAHEEAERGIVVATKGYTASAVQLAASNEVLLLHHCELTKIDRLLRRPLLSA</sequence>
<dbReference type="PANTHER" id="PTHR30015:SF6">
    <property type="entry name" value="SLL1429 PROTEIN"/>
    <property type="match status" value="1"/>
</dbReference>
<dbReference type="SUPFAM" id="SSF52980">
    <property type="entry name" value="Restriction endonuclease-like"/>
    <property type="match status" value="1"/>
</dbReference>
<dbReference type="InterPro" id="IPR011856">
    <property type="entry name" value="tRNA_endonuc-like_dom_sf"/>
</dbReference>
<dbReference type="InterPro" id="IPR011335">
    <property type="entry name" value="Restrct_endonuc-II-like"/>
</dbReference>
<dbReference type="Pfam" id="PF04471">
    <property type="entry name" value="Mrr_cat"/>
    <property type="match status" value="1"/>
</dbReference>
<evidence type="ECO:0000259" key="1">
    <source>
        <dbReference type="Pfam" id="PF04471"/>
    </source>
</evidence>
<dbReference type="InterPro" id="IPR007560">
    <property type="entry name" value="Restrct_endonuc_IV_Mrr"/>
</dbReference>
<evidence type="ECO:0000313" key="3">
    <source>
        <dbReference type="Proteomes" id="UP000316781"/>
    </source>
</evidence>
<dbReference type="InterPro" id="IPR052906">
    <property type="entry name" value="Type_IV_Methyl-Rstrct_Enzyme"/>
</dbReference>
<name>A0A549T947_METSR</name>
<accession>A0A549T947</accession>
<organism evidence="2 3">
    <name type="scientific">Methylosinus sporium</name>
    <dbReference type="NCBI Taxonomy" id="428"/>
    <lineage>
        <taxon>Bacteria</taxon>
        <taxon>Pseudomonadati</taxon>
        <taxon>Pseudomonadota</taxon>
        <taxon>Alphaproteobacteria</taxon>
        <taxon>Hyphomicrobiales</taxon>
        <taxon>Methylocystaceae</taxon>
        <taxon>Methylosinus</taxon>
    </lineage>
</organism>
<reference evidence="2 3" key="1">
    <citation type="submission" date="2019-07" db="EMBL/GenBank/DDBJ databases">
        <title>Ln-dependent methylotrophs.</title>
        <authorList>
            <person name="Tani A."/>
        </authorList>
    </citation>
    <scope>NUCLEOTIDE SEQUENCE [LARGE SCALE GENOMIC DNA]</scope>
    <source>
        <strain evidence="2 3">SM89A</strain>
    </source>
</reference>
<dbReference type="Gene3D" id="3.40.1350.10">
    <property type="match status" value="1"/>
</dbReference>
<keyword evidence="2" id="KW-0255">Endonuclease</keyword>
<protein>
    <submittedName>
        <fullName evidence="2">Restriction endonuclease</fullName>
    </submittedName>
</protein>
<proteinExistence type="predicted"/>
<comment type="caution">
    <text evidence="2">The sequence shown here is derived from an EMBL/GenBank/DDBJ whole genome shotgun (WGS) entry which is preliminary data.</text>
</comment>
<dbReference type="GO" id="GO:0009307">
    <property type="term" value="P:DNA restriction-modification system"/>
    <property type="evidence" value="ECO:0007669"/>
    <property type="project" value="InterPro"/>
</dbReference>